<dbReference type="GO" id="GO:0000155">
    <property type="term" value="F:phosphorelay sensor kinase activity"/>
    <property type="evidence" value="ECO:0007669"/>
    <property type="project" value="InterPro"/>
</dbReference>
<keyword evidence="5" id="KW-0418">Kinase</keyword>
<dbReference type="Pfam" id="PF00072">
    <property type="entry name" value="Response_reg"/>
    <property type="match status" value="1"/>
</dbReference>
<dbReference type="PROSITE" id="PS50110">
    <property type="entry name" value="RESPONSE_REGULATORY"/>
    <property type="match status" value="1"/>
</dbReference>
<dbReference type="PANTHER" id="PTHR43047">
    <property type="entry name" value="TWO-COMPONENT HISTIDINE PROTEIN KINASE"/>
    <property type="match status" value="1"/>
</dbReference>
<accession>A0A9X4R6J8</accession>
<evidence type="ECO:0000256" key="1">
    <source>
        <dbReference type="ARBA" id="ARBA00000085"/>
    </source>
</evidence>
<keyword evidence="7" id="KW-0472">Membrane</keyword>
<evidence type="ECO:0000256" key="6">
    <source>
        <dbReference type="PROSITE-ProRule" id="PRU00169"/>
    </source>
</evidence>
<dbReference type="NCBIfam" id="TIGR00229">
    <property type="entry name" value="sensory_box"/>
    <property type="match status" value="2"/>
</dbReference>
<dbReference type="EC" id="2.7.13.3" evidence="2"/>
<keyword evidence="3 6" id="KW-0597">Phosphoprotein</keyword>
<dbReference type="SMART" id="SM00387">
    <property type="entry name" value="HATPase_c"/>
    <property type="match status" value="1"/>
</dbReference>
<dbReference type="Gene3D" id="1.10.287.130">
    <property type="match status" value="1"/>
</dbReference>
<feature type="domain" description="PAS" evidence="10">
    <location>
        <begin position="376"/>
        <end position="439"/>
    </location>
</feature>
<dbReference type="AlphaFoldDB" id="A0A9X4R6J8"/>
<dbReference type="InterPro" id="IPR036097">
    <property type="entry name" value="HisK_dim/P_sf"/>
</dbReference>
<dbReference type="InterPro" id="IPR004358">
    <property type="entry name" value="Sig_transdc_His_kin-like_C"/>
</dbReference>
<organism evidence="12 13">
    <name type="scientific">Pelomonas aquatica</name>
    <dbReference type="NCBI Taxonomy" id="431058"/>
    <lineage>
        <taxon>Bacteria</taxon>
        <taxon>Pseudomonadati</taxon>
        <taxon>Pseudomonadota</taxon>
        <taxon>Betaproteobacteria</taxon>
        <taxon>Burkholderiales</taxon>
        <taxon>Sphaerotilaceae</taxon>
        <taxon>Roseateles</taxon>
    </lineage>
</organism>
<dbReference type="SMART" id="SM00388">
    <property type="entry name" value="HisKA"/>
    <property type="match status" value="1"/>
</dbReference>
<dbReference type="InterPro" id="IPR001789">
    <property type="entry name" value="Sig_transdc_resp-reg_receiver"/>
</dbReference>
<dbReference type="PROSITE" id="PS50113">
    <property type="entry name" value="PAC"/>
    <property type="match status" value="1"/>
</dbReference>
<evidence type="ECO:0000256" key="2">
    <source>
        <dbReference type="ARBA" id="ARBA00012438"/>
    </source>
</evidence>
<comment type="caution">
    <text evidence="12">The sequence shown here is derived from an EMBL/GenBank/DDBJ whole genome shotgun (WGS) entry which is preliminary data.</text>
</comment>
<dbReference type="Gene3D" id="3.40.50.2300">
    <property type="match status" value="1"/>
</dbReference>
<dbReference type="InterPro" id="IPR003661">
    <property type="entry name" value="HisK_dim/P_dom"/>
</dbReference>
<evidence type="ECO:0000313" key="12">
    <source>
        <dbReference type="EMBL" id="MDG0864855.1"/>
    </source>
</evidence>
<dbReference type="Gene3D" id="3.30.450.20">
    <property type="entry name" value="PAS domain"/>
    <property type="match status" value="2"/>
</dbReference>
<dbReference type="Pfam" id="PF00512">
    <property type="entry name" value="HisKA"/>
    <property type="match status" value="1"/>
</dbReference>
<dbReference type="PRINTS" id="PR00344">
    <property type="entry name" value="BCTRLSENSOR"/>
</dbReference>
<dbReference type="InterPro" id="IPR013767">
    <property type="entry name" value="PAS_fold"/>
</dbReference>
<proteinExistence type="predicted"/>
<dbReference type="InterPro" id="IPR000014">
    <property type="entry name" value="PAS"/>
</dbReference>
<keyword evidence="7" id="KW-0812">Transmembrane</keyword>
<evidence type="ECO:0000256" key="4">
    <source>
        <dbReference type="ARBA" id="ARBA00022679"/>
    </source>
</evidence>
<dbReference type="InterPro" id="IPR036890">
    <property type="entry name" value="HATPase_C_sf"/>
</dbReference>
<dbReference type="Proteomes" id="UP001152766">
    <property type="component" value="Unassembled WGS sequence"/>
</dbReference>
<dbReference type="GO" id="GO:0005886">
    <property type="term" value="C:plasma membrane"/>
    <property type="evidence" value="ECO:0007669"/>
    <property type="project" value="TreeGrafter"/>
</dbReference>
<evidence type="ECO:0000256" key="7">
    <source>
        <dbReference type="SAM" id="Phobius"/>
    </source>
</evidence>
<dbReference type="PANTHER" id="PTHR43047:SF72">
    <property type="entry name" value="OSMOSENSING HISTIDINE PROTEIN KINASE SLN1"/>
    <property type="match status" value="1"/>
</dbReference>
<evidence type="ECO:0000259" key="9">
    <source>
        <dbReference type="PROSITE" id="PS50110"/>
    </source>
</evidence>
<feature type="domain" description="Response regulatory" evidence="9">
    <location>
        <begin position="768"/>
        <end position="885"/>
    </location>
</feature>
<evidence type="ECO:0000259" key="8">
    <source>
        <dbReference type="PROSITE" id="PS50109"/>
    </source>
</evidence>
<keyword evidence="4" id="KW-0808">Transferase</keyword>
<evidence type="ECO:0000259" key="11">
    <source>
        <dbReference type="PROSITE" id="PS50113"/>
    </source>
</evidence>
<dbReference type="GO" id="GO:0009927">
    <property type="term" value="F:histidine phosphotransfer kinase activity"/>
    <property type="evidence" value="ECO:0007669"/>
    <property type="project" value="TreeGrafter"/>
</dbReference>
<dbReference type="GO" id="GO:0006355">
    <property type="term" value="P:regulation of DNA-templated transcription"/>
    <property type="evidence" value="ECO:0007669"/>
    <property type="project" value="InterPro"/>
</dbReference>
<dbReference type="SUPFAM" id="SSF55785">
    <property type="entry name" value="PYP-like sensor domain (PAS domain)"/>
    <property type="match status" value="2"/>
</dbReference>
<dbReference type="Gene3D" id="3.30.565.10">
    <property type="entry name" value="Histidine kinase-like ATPase, C-terminal domain"/>
    <property type="match status" value="1"/>
</dbReference>
<dbReference type="InterPro" id="IPR003594">
    <property type="entry name" value="HATPase_dom"/>
</dbReference>
<reference evidence="12" key="1">
    <citation type="submission" date="2019-02" db="EMBL/GenBank/DDBJ databases">
        <title>Draft genome of the type strain Pelomonas aquatica CCUG 52575T.</title>
        <authorList>
            <person name="Gomila M."/>
            <person name="Lalucat J."/>
        </authorList>
    </citation>
    <scope>NUCLEOTIDE SEQUENCE</scope>
    <source>
        <strain evidence="12">CCUG 52575</strain>
    </source>
</reference>
<comment type="catalytic activity">
    <reaction evidence="1">
        <text>ATP + protein L-histidine = ADP + protein N-phospho-L-histidine.</text>
        <dbReference type="EC" id="2.7.13.3"/>
    </reaction>
</comment>
<keyword evidence="13" id="KW-1185">Reference proteome</keyword>
<evidence type="ECO:0000259" key="10">
    <source>
        <dbReference type="PROSITE" id="PS50112"/>
    </source>
</evidence>
<dbReference type="CDD" id="cd00082">
    <property type="entry name" value="HisKA"/>
    <property type="match status" value="1"/>
</dbReference>
<protein>
    <recommendedName>
        <fullName evidence="2">histidine kinase</fullName>
        <ecNumber evidence="2">2.7.13.3</ecNumber>
    </recommendedName>
</protein>
<evidence type="ECO:0000256" key="5">
    <source>
        <dbReference type="ARBA" id="ARBA00022777"/>
    </source>
</evidence>
<feature type="transmembrane region" description="Helical" evidence="7">
    <location>
        <begin position="12"/>
        <end position="33"/>
    </location>
</feature>
<dbReference type="CDD" id="cd00130">
    <property type="entry name" value="PAS"/>
    <property type="match status" value="2"/>
</dbReference>
<dbReference type="SUPFAM" id="SSF55874">
    <property type="entry name" value="ATPase domain of HSP90 chaperone/DNA topoisomerase II/histidine kinase"/>
    <property type="match status" value="1"/>
</dbReference>
<feature type="domain" description="PAS" evidence="10">
    <location>
        <begin position="244"/>
        <end position="297"/>
    </location>
</feature>
<dbReference type="EMBL" id="SGUG01000043">
    <property type="protein sequence ID" value="MDG0864855.1"/>
    <property type="molecule type" value="Genomic_DNA"/>
</dbReference>
<dbReference type="SUPFAM" id="SSF47384">
    <property type="entry name" value="Homodimeric domain of signal transducing histidine kinase"/>
    <property type="match status" value="1"/>
</dbReference>
<feature type="domain" description="Histidine kinase" evidence="8">
    <location>
        <begin position="521"/>
        <end position="744"/>
    </location>
</feature>
<dbReference type="InterPro" id="IPR005467">
    <property type="entry name" value="His_kinase_dom"/>
</dbReference>
<dbReference type="PROSITE" id="PS50112">
    <property type="entry name" value="PAS"/>
    <property type="match status" value="2"/>
</dbReference>
<dbReference type="PROSITE" id="PS50109">
    <property type="entry name" value="HIS_KIN"/>
    <property type="match status" value="1"/>
</dbReference>
<dbReference type="InterPro" id="IPR000700">
    <property type="entry name" value="PAS-assoc_C"/>
</dbReference>
<feature type="domain" description="PAC" evidence="11">
    <location>
        <begin position="324"/>
        <end position="375"/>
    </location>
</feature>
<dbReference type="SUPFAM" id="SSF52172">
    <property type="entry name" value="CheY-like"/>
    <property type="match status" value="1"/>
</dbReference>
<sequence>MLTPPPPSRRSAIWPVATVLGSVIGLQVMLAAVSIEVLSAVRAYVTGESLYSKGQKNAQLHLLHYARSRSDEDYRLFSQSLAVPLGDRKAREALQLDPPDEQAAREGFLAGANHPDDIDGMIRLFRWFHSVPFMARPIATWTEGDRVIAQMLALVERARERIEAGRSGGREVEEMATQAPLLNQRLTELERQFTDQLGAASRQTKSLLLALNLALAAALALTSLHIVRLSLRTRTAAAAEVRRRQESLQLLLDSAAEGLYGIDTEGRCTFVNRSALMMLGYERESDLVGQRIHELIHHTHADGRVYPADECRMYQAMRQVDRVHVVDEVFWRRDGTSFQVEYWSHPVMQDGLVSGAVATFFDVTERLRTQAALRESEQRLSRLIDTVADGVIAVDGNERIVLFNRAAERAFETTAERALGQPIGSYFANGDRPKLRALMAGSPGQGNGMPAHNGLHELVGRRASGEKFPMEASLSRLSMGRSVLTTVVLRDISAHLAMREERKAREALEASSRAKTDFLSRMSHELRTPLNAVLGFAQLLRMTKQPALAQAQLDQVRHIEHAGHHLLALVNDVLDLSRVESGRLNLSLEAVALQAVADEAASMVEMLAKNAGVRIHRPFAEKAGVEREAWVVADRVRLRQVLVNLLGNAVKYNRRGGNVALDFESNGSSIDCTIRDDGGGMTAVQLAHLFEPFNRLGAERTGVEGTGIGLVLSRHLVELMRGRLVIESAAGLGTVATVSLQRAQAAAPLAPAPFAPSMHAQLDGKGLNVLYAEDNEVNVELVRQVVSFRPAVNLRVAPNGATAFIEARNDPPDLMLVDMHLGDMTGLELAQALQRHPATARVRLVAVSADALPEQIRAAMDQGFEGYLTKPIDFRQLLQVLDGQMPVDVSANRGSC</sequence>
<feature type="modified residue" description="4-aspartylphosphate" evidence="6">
    <location>
        <position position="818"/>
    </location>
</feature>
<keyword evidence="7" id="KW-1133">Transmembrane helix</keyword>
<dbReference type="Pfam" id="PF02518">
    <property type="entry name" value="HATPase_c"/>
    <property type="match status" value="1"/>
</dbReference>
<evidence type="ECO:0000256" key="3">
    <source>
        <dbReference type="ARBA" id="ARBA00022553"/>
    </source>
</evidence>
<dbReference type="InterPro" id="IPR011006">
    <property type="entry name" value="CheY-like_superfamily"/>
</dbReference>
<name>A0A9X4R6J8_9BURK</name>
<feature type="transmembrane region" description="Helical" evidence="7">
    <location>
        <begin position="207"/>
        <end position="227"/>
    </location>
</feature>
<dbReference type="SMART" id="SM00448">
    <property type="entry name" value="REC"/>
    <property type="match status" value="1"/>
</dbReference>
<dbReference type="Pfam" id="PF00989">
    <property type="entry name" value="PAS"/>
    <property type="match status" value="2"/>
</dbReference>
<gene>
    <name evidence="12" type="ORF">EXJ73_20555</name>
</gene>
<dbReference type="SMART" id="SM00091">
    <property type="entry name" value="PAS"/>
    <property type="match status" value="2"/>
</dbReference>
<evidence type="ECO:0000313" key="13">
    <source>
        <dbReference type="Proteomes" id="UP001152766"/>
    </source>
</evidence>
<dbReference type="InterPro" id="IPR035965">
    <property type="entry name" value="PAS-like_dom_sf"/>
</dbReference>